<feature type="signal peptide" evidence="1">
    <location>
        <begin position="1"/>
        <end position="20"/>
    </location>
</feature>
<dbReference type="Pfam" id="PF13568">
    <property type="entry name" value="OMP_b-brl_2"/>
    <property type="match status" value="1"/>
</dbReference>
<reference evidence="4" key="1">
    <citation type="submission" date="2017-09" db="EMBL/GenBank/DDBJ databases">
        <authorList>
            <person name="Varghese N."/>
            <person name="Submissions S."/>
        </authorList>
    </citation>
    <scope>NUCLEOTIDE SEQUENCE [LARGE SCALE GENOMIC DNA]</scope>
    <source>
        <strain evidence="4">CGMCC 1.12803</strain>
    </source>
</reference>
<proteinExistence type="predicted"/>
<evidence type="ECO:0000256" key="1">
    <source>
        <dbReference type="SAM" id="SignalP"/>
    </source>
</evidence>
<evidence type="ECO:0000313" key="3">
    <source>
        <dbReference type="EMBL" id="SOD17781.1"/>
    </source>
</evidence>
<dbReference type="EMBL" id="OCMT01000003">
    <property type="protein sequence ID" value="SOD17781.1"/>
    <property type="molecule type" value="Genomic_DNA"/>
</dbReference>
<dbReference type="AlphaFoldDB" id="A0A286A7G6"/>
<sequence length="259" mass="28250">MKTIRILVSTLLVVTVQAMDARSQISFGAYYGASNPLGDYKNETISNARNGYAYGFSASYTFMESNLGIGLDVRYTRHVHQAPDSLFSRQATALTITEVNIANSYSSPLRFGYLGILMGPTYRVGEGRLGIELYAKGGITFEEFPSYVASETTKVSYPTLPGAAPQTAKRDLLGTTSDRAKSWAAIFGARVDLEIMPNVGLFLYGDYQTPFGDGGSFTVENLQNNEPPKKVRIKMASFGGGIRISLGSGREYGTIRDNY</sequence>
<protein>
    <submittedName>
        <fullName evidence="3">Outer membrane protein beta-barrel domain-containing protein</fullName>
    </submittedName>
</protein>
<gene>
    <name evidence="3" type="ORF">SAMN06297358_2684</name>
</gene>
<dbReference type="InterPro" id="IPR011250">
    <property type="entry name" value="OMP/PagP_B-barrel"/>
</dbReference>
<name>A0A286A7G6_9SPHI</name>
<evidence type="ECO:0000313" key="4">
    <source>
        <dbReference type="Proteomes" id="UP000219281"/>
    </source>
</evidence>
<dbReference type="Proteomes" id="UP000219281">
    <property type="component" value="Unassembled WGS sequence"/>
</dbReference>
<keyword evidence="1" id="KW-0732">Signal</keyword>
<organism evidence="3 4">
    <name type="scientific">Pedobacter xixiisoli</name>
    <dbReference type="NCBI Taxonomy" id="1476464"/>
    <lineage>
        <taxon>Bacteria</taxon>
        <taxon>Pseudomonadati</taxon>
        <taxon>Bacteroidota</taxon>
        <taxon>Sphingobacteriia</taxon>
        <taxon>Sphingobacteriales</taxon>
        <taxon>Sphingobacteriaceae</taxon>
        <taxon>Pedobacter</taxon>
    </lineage>
</organism>
<keyword evidence="4" id="KW-1185">Reference proteome</keyword>
<accession>A0A286A7G6</accession>
<dbReference type="InterPro" id="IPR025665">
    <property type="entry name" value="Beta-barrel_OMP_2"/>
</dbReference>
<evidence type="ECO:0000259" key="2">
    <source>
        <dbReference type="Pfam" id="PF13568"/>
    </source>
</evidence>
<dbReference type="SUPFAM" id="SSF56925">
    <property type="entry name" value="OMPA-like"/>
    <property type="match status" value="1"/>
</dbReference>
<feature type="chain" id="PRO_5012673680" evidence="1">
    <location>
        <begin position="21"/>
        <end position="259"/>
    </location>
</feature>
<dbReference type="RefSeq" id="WP_097132527.1">
    <property type="nucleotide sequence ID" value="NZ_OCMT01000003.1"/>
</dbReference>
<feature type="domain" description="Outer membrane protein beta-barrel" evidence="2">
    <location>
        <begin position="27"/>
        <end position="213"/>
    </location>
</feature>